<proteinExistence type="predicted"/>
<sequence>MSLDLKREFLRLLREDEEFRYAVMGLLGVADLRTSLDNLIKAGAKHGEVIDKLRSSVKELRKTIEALARPIKELRKDALSEDVRDTAKLYS</sequence>
<dbReference type="Proteomes" id="UP000002595">
    <property type="component" value="Chromosome"/>
</dbReference>
<dbReference type="RefSeq" id="WP_011761828.1">
    <property type="nucleotide sequence ID" value="NC_008701.1"/>
</dbReference>
<name>A1RQL9_PYRIL</name>
<organism evidence="1 2">
    <name type="scientific">Pyrobaculum islandicum (strain DSM 4184 / JCM 9189 / GEO3)</name>
    <dbReference type="NCBI Taxonomy" id="384616"/>
    <lineage>
        <taxon>Archaea</taxon>
        <taxon>Thermoproteota</taxon>
        <taxon>Thermoprotei</taxon>
        <taxon>Thermoproteales</taxon>
        <taxon>Thermoproteaceae</taxon>
        <taxon>Pyrobaculum</taxon>
    </lineage>
</organism>
<dbReference type="EMBL" id="CP000504">
    <property type="protein sequence ID" value="ABL87251.1"/>
    <property type="molecule type" value="Genomic_DNA"/>
</dbReference>
<reference evidence="1" key="1">
    <citation type="submission" date="2006-12" db="EMBL/GenBank/DDBJ databases">
        <title>Complete sequence of Pyrobaculum islandicum DSM 4184.</title>
        <authorList>
            <person name="Copeland A."/>
            <person name="Lucas S."/>
            <person name="Lapidus A."/>
            <person name="Barry K."/>
            <person name="Detter J.C."/>
            <person name="Glavina del Rio T."/>
            <person name="Dalin E."/>
            <person name="Tice H."/>
            <person name="Pitluck S."/>
            <person name="Meincke L."/>
            <person name="Brettin T."/>
            <person name="Bruce D."/>
            <person name="Han C."/>
            <person name="Tapia R."/>
            <person name="Gilna P."/>
            <person name="Schmutz J."/>
            <person name="Larimer F."/>
            <person name="Land M."/>
            <person name="Hauser L."/>
            <person name="Kyrpides N."/>
            <person name="Mikhailova N."/>
            <person name="Cozen A.E."/>
            <person name="Fitz-Gibbon S.T."/>
            <person name="House C.H."/>
            <person name="Saltikov C."/>
            <person name="Lowe T."/>
            <person name="Richardson P."/>
        </authorList>
    </citation>
    <scope>NUCLEOTIDE SEQUENCE [LARGE SCALE GENOMIC DNA]</scope>
    <source>
        <strain evidence="1">DSM 4184</strain>
    </source>
</reference>
<accession>A1RQL9</accession>
<dbReference type="KEGG" id="pis:Pisl_0067"/>
<gene>
    <name evidence="1" type="ordered locus">Pisl_0067</name>
</gene>
<dbReference type="AlphaFoldDB" id="A1RQL9"/>
<evidence type="ECO:0000313" key="1">
    <source>
        <dbReference type="EMBL" id="ABL87251.1"/>
    </source>
</evidence>
<keyword evidence="2" id="KW-1185">Reference proteome</keyword>
<dbReference type="GeneID" id="71810735"/>
<dbReference type="HOGENOM" id="CLU_2420163_0_0_2"/>
<dbReference type="eggNOG" id="arCOG01426">
    <property type="taxonomic scope" value="Archaea"/>
</dbReference>
<evidence type="ECO:0000313" key="2">
    <source>
        <dbReference type="Proteomes" id="UP000002595"/>
    </source>
</evidence>
<protein>
    <submittedName>
        <fullName evidence="1">Uncharacterized protein</fullName>
    </submittedName>
</protein>